<dbReference type="SUPFAM" id="SSF52540">
    <property type="entry name" value="P-loop containing nucleoside triphosphate hydrolases"/>
    <property type="match status" value="1"/>
</dbReference>
<evidence type="ECO:0000256" key="1">
    <source>
        <dbReference type="ARBA" id="ARBA00004953"/>
    </source>
</evidence>
<dbReference type="Proteomes" id="UP001430193">
    <property type="component" value="Unassembled WGS sequence"/>
</dbReference>
<evidence type="ECO:0000259" key="8">
    <source>
        <dbReference type="Pfam" id="PF01656"/>
    </source>
</evidence>
<dbReference type="HAMAP" id="MF_00028">
    <property type="entry name" value="CobQ"/>
    <property type="match status" value="1"/>
</dbReference>
<dbReference type="SUPFAM" id="SSF52317">
    <property type="entry name" value="Class I glutamine amidotransferase-like"/>
    <property type="match status" value="1"/>
</dbReference>
<dbReference type="InterPro" id="IPR011698">
    <property type="entry name" value="GATase_3"/>
</dbReference>
<keyword evidence="4 7" id="KW-0169">Cobalamin biosynthesis</keyword>
<evidence type="ECO:0000313" key="11">
    <source>
        <dbReference type="Proteomes" id="UP001430193"/>
    </source>
</evidence>
<dbReference type="EMBL" id="JADIKF010000039">
    <property type="protein sequence ID" value="MBM7130024.1"/>
    <property type="molecule type" value="Genomic_DNA"/>
</dbReference>
<dbReference type="Pfam" id="PF07685">
    <property type="entry name" value="GATase_3"/>
    <property type="match status" value="1"/>
</dbReference>
<comment type="caution">
    <text evidence="10">The sequence shown here is derived from an EMBL/GenBank/DDBJ whole genome shotgun (WGS) entry which is preliminary data.</text>
</comment>
<dbReference type="InterPro" id="IPR033949">
    <property type="entry name" value="CobQ_GATase1"/>
</dbReference>
<name>A0ABS2KGF7_9GAMM</name>
<dbReference type="InterPro" id="IPR047045">
    <property type="entry name" value="CobQ_N"/>
</dbReference>
<evidence type="ECO:0000313" key="10">
    <source>
        <dbReference type="EMBL" id="MBM7130024.1"/>
    </source>
</evidence>
<dbReference type="PROSITE" id="PS51274">
    <property type="entry name" value="GATASE_COBBQ"/>
    <property type="match status" value="1"/>
</dbReference>
<keyword evidence="11" id="KW-1185">Reference proteome</keyword>
<evidence type="ECO:0000259" key="9">
    <source>
        <dbReference type="Pfam" id="PF07685"/>
    </source>
</evidence>
<dbReference type="CDD" id="cd05389">
    <property type="entry name" value="CobQ_N"/>
    <property type="match status" value="1"/>
</dbReference>
<feature type="domain" description="CobB/CobQ-like glutamine amidotransferase" evidence="9">
    <location>
        <begin position="252"/>
        <end position="435"/>
    </location>
</feature>
<sequence length="490" mass="52777">MTARVLMVQGCTSDAGKSALVTALCRWAHRRDISVAPFKPQNMALNSAVTADGGEIGRAQAVQAQACGIEAKVDFNPVLLKPNSDIGAQVIVHGRAVADMDARDYHDYKRRAFDAVMASHRRLVETYDAVIVEGAGSPAEINLRDRDIANMGYAEAVDCPVILVADIDRGGVFAHLVGTLALLSPSERGRIAGFVINRFRGDLALLQPGLEWLERETGKPVLGVLPYLHGLYLEAEDALPRDRRVKPDALLRVAVPALPRISNHTDFDALRAHPQVDLHLVGPGETPPACDLIVLPGSKSTRADLAWLREQGWDAAIARHLRYGGKLIGICGGLQMLGRAIHDPHGVEGEAGSSDGLGWLDLETRFELQKQLHRVRGHLSFGGAHVHGYEIHCGVSYGPALARPFAQLDGGRSDGALSADGQIIGTYLHGVFDDPQALRALLQWAGLHAAECVDVRALREASIERLADAVQEHLDTAALEQLLGMVTCVP</sequence>
<feature type="active site" evidence="7">
    <location>
        <position position="429"/>
    </location>
</feature>
<dbReference type="InterPro" id="IPR027417">
    <property type="entry name" value="P-loop_NTPase"/>
</dbReference>
<dbReference type="Gene3D" id="3.40.50.300">
    <property type="entry name" value="P-loop containing nucleotide triphosphate hydrolases"/>
    <property type="match status" value="1"/>
</dbReference>
<dbReference type="Gene3D" id="3.40.50.880">
    <property type="match status" value="1"/>
</dbReference>
<reference evidence="10" key="1">
    <citation type="submission" date="2020-10" db="EMBL/GenBank/DDBJ databases">
        <title>Phylogeny of dyella-like bacteria.</title>
        <authorList>
            <person name="Fu J."/>
        </authorList>
    </citation>
    <scope>NUCLEOTIDE SEQUENCE</scope>
    <source>
        <strain evidence="10">DHON07</strain>
    </source>
</reference>
<dbReference type="InterPro" id="IPR004459">
    <property type="entry name" value="CobQ_synth"/>
</dbReference>
<evidence type="ECO:0000256" key="7">
    <source>
        <dbReference type="HAMAP-Rule" id="MF_00028"/>
    </source>
</evidence>
<dbReference type="NCBIfam" id="NF001989">
    <property type="entry name" value="PRK00784.1"/>
    <property type="match status" value="1"/>
</dbReference>
<proteinExistence type="inferred from homology"/>
<comment type="pathway">
    <text evidence="1 7">Cofactor biosynthesis; adenosylcobalamin biosynthesis.</text>
</comment>
<evidence type="ECO:0000256" key="5">
    <source>
        <dbReference type="ARBA" id="ARBA00022962"/>
    </source>
</evidence>
<feature type="domain" description="CobQ/CobB/MinD/ParA nucleotide binding" evidence="8">
    <location>
        <begin position="6"/>
        <end position="231"/>
    </location>
</feature>
<dbReference type="NCBIfam" id="TIGR00313">
    <property type="entry name" value="cobQ"/>
    <property type="match status" value="1"/>
</dbReference>
<dbReference type="InterPro" id="IPR029062">
    <property type="entry name" value="Class_I_gatase-like"/>
</dbReference>
<feature type="active site" description="Nucleophile" evidence="7">
    <location>
        <position position="331"/>
    </location>
</feature>
<accession>A0ABS2KGF7</accession>
<organism evidence="10 11">
    <name type="scientific">Dyella mobilis</name>
    <dbReference type="NCBI Taxonomy" id="1849582"/>
    <lineage>
        <taxon>Bacteria</taxon>
        <taxon>Pseudomonadati</taxon>
        <taxon>Pseudomonadota</taxon>
        <taxon>Gammaproteobacteria</taxon>
        <taxon>Lysobacterales</taxon>
        <taxon>Rhodanobacteraceae</taxon>
        <taxon>Dyella</taxon>
    </lineage>
</organism>
<dbReference type="RefSeq" id="WP_204631648.1">
    <property type="nucleotide sequence ID" value="NZ_BSOC01000002.1"/>
</dbReference>
<dbReference type="PANTHER" id="PTHR21343:SF1">
    <property type="entry name" value="COBYRIC ACID SYNTHASE"/>
    <property type="match status" value="1"/>
</dbReference>
<evidence type="ECO:0000256" key="3">
    <source>
        <dbReference type="ARBA" id="ARBA00019833"/>
    </source>
</evidence>
<dbReference type="CDD" id="cd01750">
    <property type="entry name" value="GATase1_CobQ"/>
    <property type="match status" value="1"/>
</dbReference>
<keyword evidence="5 7" id="KW-0315">Glutamine amidotransferase</keyword>
<gene>
    <name evidence="7" type="primary">cobQ</name>
    <name evidence="10" type="ORF">ISS99_10825</name>
</gene>
<protein>
    <recommendedName>
        <fullName evidence="3 7">Cobyric acid synthase</fullName>
    </recommendedName>
</protein>
<evidence type="ECO:0000256" key="6">
    <source>
        <dbReference type="ARBA" id="ARBA00025166"/>
    </source>
</evidence>
<evidence type="ECO:0000256" key="2">
    <source>
        <dbReference type="ARBA" id="ARBA00006205"/>
    </source>
</evidence>
<dbReference type="Pfam" id="PF01656">
    <property type="entry name" value="CbiA"/>
    <property type="match status" value="1"/>
</dbReference>
<evidence type="ECO:0000256" key="4">
    <source>
        <dbReference type="ARBA" id="ARBA00022573"/>
    </source>
</evidence>
<comment type="function">
    <text evidence="6 7">Catalyzes amidations at positions B, D, E, and G on adenosylcobyrinic A,C-diamide. NH(2) groups are provided by glutamine, and one molecule of ATP is hydrogenolyzed for each amidation.</text>
</comment>
<comment type="similarity">
    <text evidence="2 7">Belongs to the CobB/CobQ family. CobQ subfamily.</text>
</comment>
<dbReference type="PANTHER" id="PTHR21343">
    <property type="entry name" value="DETHIOBIOTIN SYNTHETASE"/>
    <property type="match status" value="1"/>
</dbReference>
<dbReference type="InterPro" id="IPR002586">
    <property type="entry name" value="CobQ/CobB/MinD/ParA_Nub-bd_dom"/>
</dbReference>